<dbReference type="GO" id="GO:0045329">
    <property type="term" value="P:carnitine biosynthetic process"/>
    <property type="evidence" value="ECO:0007669"/>
    <property type="project" value="UniProtKB-KW"/>
</dbReference>
<keyword evidence="6" id="KW-0223">Dioxygenase</keyword>
<gene>
    <name evidence="6" type="primary">TMLHE</name>
    <name evidence="6" type="ORF">EVAR_2570_1</name>
</gene>
<evidence type="ECO:0000256" key="2">
    <source>
        <dbReference type="ARBA" id="ARBA00005022"/>
    </source>
</evidence>
<evidence type="ECO:0000256" key="1">
    <source>
        <dbReference type="ARBA" id="ARBA00001961"/>
    </source>
</evidence>
<feature type="domain" description="TauD/TfdA-like" evidence="5">
    <location>
        <begin position="136"/>
        <end position="287"/>
    </location>
</feature>
<comment type="caution">
    <text evidence="6">The sequence shown here is derived from an EMBL/GenBank/DDBJ whole genome shotgun (WGS) entry which is preliminary data.</text>
</comment>
<dbReference type="InterPro" id="IPR042098">
    <property type="entry name" value="TauD-like_sf"/>
</dbReference>
<dbReference type="GO" id="GO:0051213">
    <property type="term" value="F:dioxygenase activity"/>
    <property type="evidence" value="ECO:0007669"/>
    <property type="project" value="UniProtKB-KW"/>
</dbReference>
<sequence length="304" mass="34331">MRREAKYRQCENKCGSVDAIATTNIIPFKRPGLGQRIRSVFRVDATLEGTEEVCKRLGGIQHTLFGGMWKFTSQAVHADTAYSTLPLAPHNDSTYFTEATGSRSAIHSRLFGTEQDSARGISPKTLSPKTVKVYPERVQLQVLHCLEHRDGSGGDTILVDGFYGAARLREQHPEYFRLLSTYELEAEYIEEGHHYRHAAPVISTNPATGDLKQIRFNIYDRAPMAFRSGEECRSYYSALKALAHFYQDPGNQFRFKLTPGLIVVMDNFRLLHGRTAFTGSRVLCGCYVSRSDWLDRARTLQLIA</sequence>
<evidence type="ECO:0000313" key="6">
    <source>
        <dbReference type="EMBL" id="GBP03087.1"/>
    </source>
</evidence>
<name>A0A4C1SP36_EUMVA</name>
<dbReference type="Proteomes" id="UP000299102">
    <property type="component" value="Unassembled WGS sequence"/>
</dbReference>
<evidence type="ECO:0000313" key="7">
    <source>
        <dbReference type="Proteomes" id="UP000299102"/>
    </source>
</evidence>
<organism evidence="6 7">
    <name type="scientific">Eumeta variegata</name>
    <name type="common">Bagworm moth</name>
    <name type="synonym">Eumeta japonica</name>
    <dbReference type="NCBI Taxonomy" id="151549"/>
    <lineage>
        <taxon>Eukaryota</taxon>
        <taxon>Metazoa</taxon>
        <taxon>Ecdysozoa</taxon>
        <taxon>Arthropoda</taxon>
        <taxon>Hexapoda</taxon>
        <taxon>Insecta</taxon>
        <taxon>Pterygota</taxon>
        <taxon>Neoptera</taxon>
        <taxon>Endopterygota</taxon>
        <taxon>Lepidoptera</taxon>
        <taxon>Glossata</taxon>
        <taxon>Ditrysia</taxon>
        <taxon>Tineoidea</taxon>
        <taxon>Psychidae</taxon>
        <taxon>Oiketicinae</taxon>
        <taxon>Eumeta</taxon>
    </lineage>
</organism>
<comment type="cofactor">
    <cofactor evidence="1">
        <name>L-ascorbate</name>
        <dbReference type="ChEBI" id="CHEBI:38290"/>
    </cofactor>
</comment>
<protein>
    <submittedName>
        <fullName evidence="6">Trimethyllysine dioxygenase, mitochondrial</fullName>
    </submittedName>
</protein>
<dbReference type="Pfam" id="PF02668">
    <property type="entry name" value="TauD"/>
    <property type="match status" value="1"/>
</dbReference>
<keyword evidence="7" id="KW-1185">Reference proteome</keyword>
<dbReference type="OrthoDB" id="408743at2759"/>
<dbReference type="PANTHER" id="PTHR10696:SF51">
    <property type="entry name" value="TRIMETHYLLYSINE DIOXYGENASE, MITOCHONDRIAL"/>
    <property type="match status" value="1"/>
</dbReference>
<comment type="pathway">
    <text evidence="2">Amine and polyamine biosynthesis; carnitine biosynthesis.</text>
</comment>
<dbReference type="STRING" id="151549.A0A4C1SP36"/>
<dbReference type="Gene3D" id="3.60.130.10">
    <property type="entry name" value="Clavaminate synthase-like"/>
    <property type="match status" value="1"/>
</dbReference>
<keyword evidence="4" id="KW-0560">Oxidoreductase</keyword>
<evidence type="ECO:0000256" key="3">
    <source>
        <dbReference type="ARBA" id="ARBA00022873"/>
    </source>
</evidence>
<dbReference type="InterPro" id="IPR003819">
    <property type="entry name" value="TauD/TfdA-like"/>
</dbReference>
<dbReference type="EMBL" id="BGZK01000009">
    <property type="protein sequence ID" value="GBP03087.1"/>
    <property type="molecule type" value="Genomic_DNA"/>
</dbReference>
<proteinExistence type="predicted"/>
<evidence type="ECO:0000259" key="5">
    <source>
        <dbReference type="Pfam" id="PF02668"/>
    </source>
</evidence>
<keyword evidence="3" id="KW-0124">Carnitine biosynthesis</keyword>
<dbReference type="AlphaFoldDB" id="A0A4C1SP36"/>
<dbReference type="InterPro" id="IPR050411">
    <property type="entry name" value="AlphaKG_dependent_hydroxylases"/>
</dbReference>
<dbReference type="PANTHER" id="PTHR10696">
    <property type="entry name" value="GAMMA-BUTYROBETAINE HYDROXYLASE-RELATED"/>
    <property type="match status" value="1"/>
</dbReference>
<dbReference type="GO" id="GO:0005739">
    <property type="term" value="C:mitochondrion"/>
    <property type="evidence" value="ECO:0007669"/>
    <property type="project" value="TreeGrafter"/>
</dbReference>
<reference evidence="6 7" key="1">
    <citation type="journal article" date="2019" name="Commun. Biol.">
        <title>The bagworm genome reveals a unique fibroin gene that provides high tensile strength.</title>
        <authorList>
            <person name="Kono N."/>
            <person name="Nakamura H."/>
            <person name="Ohtoshi R."/>
            <person name="Tomita M."/>
            <person name="Numata K."/>
            <person name="Arakawa K."/>
        </authorList>
    </citation>
    <scope>NUCLEOTIDE SEQUENCE [LARGE SCALE GENOMIC DNA]</scope>
</reference>
<dbReference type="SUPFAM" id="SSF51197">
    <property type="entry name" value="Clavaminate synthase-like"/>
    <property type="match status" value="1"/>
</dbReference>
<accession>A0A4C1SP36</accession>
<evidence type="ECO:0000256" key="4">
    <source>
        <dbReference type="ARBA" id="ARBA00023002"/>
    </source>
</evidence>